<organism evidence="1 2">
    <name type="scientific">Funneliformis mosseae</name>
    <name type="common">Endomycorrhizal fungus</name>
    <name type="synonym">Glomus mosseae</name>
    <dbReference type="NCBI Taxonomy" id="27381"/>
    <lineage>
        <taxon>Eukaryota</taxon>
        <taxon>Fungi</taxon>
        <taxon>Fungi incertae sedis</taxon>
        <taxon>Mucoromycota</taxon>
        <taxon>Glomeromycotina</taxon>
        <taxon>Glomeromycetes</taxon>
        <taxon>Glomerales</taxon>
        <taxon>Glomeraceae</taxon>
        <taxon>Funneliformis</taxon>
    </lineage>
</organism>
<evidence type="ECO:0000313" key="1">
    <source>
        <dbReference type="EMBL" id="CAG8488633.1"/>
    </source>
</evidence>
<accession>A0A9N8WG67</accession>
<name>A0A9N8WG67_FUNMO</name>
<sequence>MQQTYDSASIEDEIMELVDSLMTQDPYNLDVKLSQHELELVEESYKETIPKLDYGTCMKCAQLRSHYQWCQRC</sequence>
<dbReference type="AlphaFoldDB" id="A0A9N8WG67"/>
<feature type="non-terminal residue" evidence="1">
    <location>
        <position position="73"/>
    </location>
</feature>
<keyword evidence="2" id="KW-1185">Reference proteome</keyword>
<gene>
    <name evidence="1" type="ORF">FMOSSE_LOCUS3411</name>
</gene>
<dbReference type="Proteomes" id="UP000789375">
    <property type="component" value="Unassembled WGS sequence"/>
</dbReference>
<evidence type="ECO:0000313" key="2">
    <source>
        <dbReference type="Proteomes" id="UP000789375"/>
    </source>
</evidence>
<dbReference type="EMBL" id="CAJVPP010000507">
    <property type="protein sequence ID" value="CAG8488633.1"/>
    <property type="molecule type" value="Genomic_DNA"/>
</dbReference>
<protein>
    <submittedName>
        <fullName evidence="1">15698_t:CDS:1</fullName>
    </submittedName>
</protein>
<reference evidence="1" key="1">
    <citation type="submission" date="2021-06" db="EMBL/GenBank/DDBJ databases">
        <authorList>
            <person name="Kallberg Y."/>
            <person name="Tangrot J."/>
            <person name="Rosling A."/>
        </authorList>
    </citation>
    <scope>NUCLEOTIDE SEQUENCE</scope>
    <source>
        <strain evidence="1">87-6 pot B 2015</strain>
    </source>
</reference>
<comment type="caution">
    <text evidence="1">The sequence shown here is derived from an EMBL/GenBank/DDBJ whole genome shotgun (WGS) entry which is preliminary data.</text>
</comment>
<proteinExistence type="predicted"/>